<protein>
    <submittedName>
        <fullName evidence="2">Divergent polysaccharide deacetylase family protein</fullName>
    </submittedName>
</protein>
<dbReference type="EMBL" id="JAYDYW010000008">
    <property type="protein sequence ID" value="MEE1674505.1"/>
    <property type="molecule type" value="Genomic_DNA"/>
</dbReference>
<dbReference type="SUPFAM" id="SSF88713">
    <property type="entry name" value="Glycoside hydrolase/deacetylase"/>
    <property type="match status" value="1"/>
</dbReference>
<evidence type="ECO:0000313" key="3">
    <source>
        <dbReference type="Proteomes" id="UP001310248"/>
    </source>
</evidence>
<proteinExistence type="predicted"/>
<dbReference type="RefSeq" id="WP_329775607.1">
    <property type="nucleotide sequence ID" value="NZ_JAYDYW010000008.1"/>
</dbReference>
<organism evidence="2 3">
    <name type="scientific">Agarivorans aestuarii</name>
    <dbReference type="NCBI Taxonomy" id="1563703"/>
    <lineage>
        <taxon>Bacteria</taxon>
        <taxon>Pseudomonadati</taxon>
        <taxon>Pseudomonadota</taxon>
        <taxon>Gammaproteobacteria</taxon>
        <taxon>Alteromonadales</taxon>
        <taxon>Alteromonadaceae</taxon>
        <taxon>Agarivorans</taxon>
    </lineage>
</organism>
<feature type="chain" id="PRO_5045569143" evidence="1">
    <location>
        <begin position="20"/>
        <end position="262"/>
    </location>
</feature>
<evidence type="ECO:0000313" key="2">
    <source>
        <dbReference type="EMBL" id="MEE1674505.1"/>
    </source>
</evidence>
<dbReference type="Gene3D" id="3.20.20.370">
    <property type="entry name" value="Glycoside hydrolase/deacetylase"/>
    <property type="match status" value="1"/>
</dbReference>
<dbReference type="CDD" id="cd10936">
    <property type="entry name" value="CE4_DAC2"/>
    <property type="match status" value="1"/>
</dbReference>
<sequence>MAKIILLCLSMLATGSAVAAQLSIIIDDVGNSARDFALLDLHPNITLAVLPSSPYAKEIAEQAQQQQREIMLHLPMQGSGTIALGPYGLPDNLEETAFKQRVEAAINDFPEASGLNNHMGSQLTQLPTEMHWLMQVLAKQELFFVDSRTHLASIAQQTARVYQVPNLKRHVFLDHQDNPVAIERQWQKALSVARKYGHAVLIAHPRPHSVNLLNKLNLPEDVQLVGVAQRLALLAPETATEPSIRLVGSEDSLVLPVHNKPL</sequence>
<keyword evidence="3" id="KW-1185">Reference proteome</keyword>
<name>A0ABU7G5C8_9ALTE</name>
<dbReference type="Proteomes" id="UP001310248">
    <property type="component" value="Unassembled WGS sequence"/>
</dbReference>
<comment type="caution">
    <text evidence="2">The sequence shown here is derived from an EMBL/GenBank/DDBJ whole genome shotgun (WGS) entry which is preliminary data.</text>
</comment>
<evidence type="ECO:0000256" key="1">
    <source>
        <dbReference type="SAM" id="SignalP"/>
    </source>
</evidence>
<dbReference type="PANTHER" id="PTHR30105">
    <property type="entry name" value="UNCHARACTERIZED YIBQ-RELATED"/>
    <property type="match status" value="1"/>
</dbReference>
<reference evidence="3" key="1">
    <citation type="submission" date="2023-07" db="EMBL/GenBank/DDBJ databases">
        <title>Draft genome sequence of Agarivorans aestuarii strain ZMCS4, a CAZymes producing bacteria isolated from the marine brown algae Clodostephus spongiosus.</title>
        <authorList>
            <person name="Lorente B."/>
            <person name="Cabral C."/>
            <person name="Frias J."/>
            <person name="Faria J."/>
            <person name="Toubarro D."/>
        </authorList>
    </citation>
    <scope>NUCLEOTIDE SEQUENCE [LARGE SCALE GENOMIC DNA]</scope>
    <source>
        <strain evidence="3">ZMCS4</strain>
    </source>
</reference>
<dbReference type="PANTHER" id="PTHR30105:SF2">
    <property type="entry name" value="DIVERGENT POLYSACCHARIDE DEACETYLASE SUPERFAMILY"/>
    <property type="match status" value="1"/>
</dbReference>
<accession>A0ABU7G5C8</accession>
<dbReference type="InterPro" id="IPR011330">
    <property type="entry name" value="Glyco_hydro/deAcase_b/a-brl"/>
</dbReference>
<dbReference type="Pfam" id="PF04748">
    <property type="entry name" value="Polysacc_deac_2"/>
    <property type="match status" value="1"/>
</dbReference>
<dbReference type="InterPro" id="IPR006837">
    <property type="entry name" value="Divergent_DAC"/>
</dbReference>
<gene>
    <name evidence="2" type="ORF">SNR37_003948</name>
</gene>
<feature type="signal peptide" evidence="1">
    <location>
        <begin position="1"/>
        <end position="19"/>
    </location>
</feature>
<keyword evidence="1" id="KW-0732">Signal</keyword>